<dbReference type="EMBL" id="LORN02000015">
    <property type="protein sequence ID" value="PNN20876.1"/>
    <property type="molecule type" value="Genomic_DNA"/>
</dbReference>
<dbReference type="Gene3D" id="3.50.50.60">
    <property type="entry name" value="FAD/NAD(P)-binding domain"/>
    <property type="match status" value="1"/>
</dbReference>
<proteinExistence type="predicted"/>
<dbReference type="InterPro" id="IPR038732">
    <property type="entry name" value="HpyO/CreE_NAD-binding"/>
</dbReference>
<dbReference type="SUPFAM" id="SSF51905">
    <property type="entry name" value="FAD/NAD(P)-binding domain"/>
    <property type="match status" value="1"/>
</dbReference>
<dbReference type="SUPFAM" id="SSF51735">
    <property type="entry name" value="NAD(P)-binding Rossmann-fold domains"/>
    <property type="match status" value="1"/>
</dbReference>
<name>A0A2K0A771_STAHA</name>
<dbReference type="InterPro" id="IPR036188">
    <property type="entry name" value="FAD/NAD-bd_sf"/>
</dbReference>
<dbReference type="InterPro" id="IPR036291">
    <property type="entry name" value="NAD(P)-bd_dom_sf"/>
</dbReference>
<dbReference type="PANTHER" id="PTHR40254:SF1">
    <property type="entry name" value="BLR0577 PROTEIN"/>
    <property type="match status" value="1"/>
</dbReference>
<protein>
    <submittedName>
        <fullName evidence="2">Pyridine nucleotide-disulfide oxidoreductase</fullName>
    </submittedName>
</protein>
<dbReference type="RefSeq" id="WP_037552268.1">
    <property type="nucleotide sequence ID" value="NZ_CAJCGD010000001.1"/>
</dbReference>
<reference evidence="2 3" key="1">
    <citation type="submission" date="2017-12" db="EMBL/GenBank/DDBJ databases">
        <title>FDA dAtabase for Regulatory Grade micrObial Sequences (FDA-ARGOS): Supporting development and validation of Infectious Disease Dx tests.</title>
        <authorList>
            <person name="Hoffmann M."/>
            <person name="Allard M."/>
            <person name="Evans P."/>
            <person name="Brown E."/>
            <person name="Tallon L."/>
            <person name="Sadzewicz L."/>
            <person name="Sengamalay N."/>
            <person name="Ott S."/>
            <person name="Godinez A."/>
            <person name="Nagaraj S."/>
            <person name="Vavikolanu K."/>
            <person name="Aluvathingal J."/>
            <person name="Nadendla S."/>
            <person name="Sichtig H."/>
        </authorList>
    </citation>
    <scope>NUCLEOTIDE SEQUENCE [LARGE SCALE GENOMIC DNA]</scope>
    <source>
        <strain evidence="2 3">FDAARGOS_148</strain>
    </source>
</reference>
<dbReference type="AlphaFoldDB" id="A0A2K0A771"/>
<evidence type="ECO:0000313" key="2">
    <source>
        <dbReference type="EMBL" id="PNN20876.1"/>
    </source>
</evidence>
<dbReference type="Pfam" id="PF13454">
    <property type="entry name" value="NAD_binding_9"/>
    <property type="match status" value="1"/>
</dbReference>
<dbReference type="Proteomes" id="UP000053523">
    <property type="component" value="Unassembled WGS sequence"/>
</dbReference>
<comment type="caution">
    <text evidence="2">The sequence shown here is derived from an EMBL/GenBank/DDBJ whole genome shotgun (WGS) entry which is preliminary data.</text>
</comment>
<gene>
    <name evidence="2" type="ORF">AL503_008955</name>
</gene>
<evidence type="ECO:0000313" key="3">
    <source>
        <dbReference type="Proteomes" id="UP000053523"/>
    </source>
</evidence>
<dbReference type="InterPro" id="IPR052189">
    <property type="entry name" value="L-asp_N-monooxygenase_NS-form"/>
</dbReference>
<feature type="domain" description="FAD-dependent urate hydroxylase HpyO/Asp monooxygenase CreE-like FAD/NAD(P)-binding" evidence="1">
    <location>
        <begin position="4"/>
        <end position="158"/>
    </location>
</feature>
<organism evidence="2 3">
    <name type="scientific">Staphylococcus haemolyticus</name>
    <dbReference type="NCBI Taxonomy" id="1283"/>
    <lineage>
        <taxon>Bacteria</taxon>
        <taxon>Bacillati</taxon>
        <taxon>Bacillota</taxon>
        <taxon>Bacilli</taxon>
        <taxon>Bacillales</taxon>
        <taxon>Staphylococcaceae</taxon>
        <taxon>Staphylococcus</taxon>
    </lineage>
</organism>
<dbReference type="PANTHER" id="PTHR40254">
    <property type="entry name" value="BLR0577 PROTEIN"/>
    <property type="match status" value="1"/>
</dbReference>
<accession>A0A2K0A771</accession>
<sequence length="496" mass="57715">MRVAIIGMGTAGVSVLRQLVKNEAFKNLEVDVYDHDKNMGQGVPFQNDSSQLLINLPTKQMSLNLDDEEEFWKWYQEQSEFKFDNPKYLPRFVFGHYMKSYLSNYDLLFDNLTIIKHPVREIFTNSEIDETTLTYYVCTSEDMSEWKEYDYIFLTTGTFAYHDPYKLKGNKGYIQTPYPTYNTLDEVSQSDDIAIIGTGLASLDVVRYVTTHHPKLPITMTSRSAHLPSVRGNMIDVEFKHLTKQKFNELKSQYYGNVPLELAFELFQLECKDHNIDLEKLVYRRTGNTIQDLQYDLDRPDEIGVFQSLIENIKENLNWIWNSFSREDQQDFDKRFSKIIQLNSNPMPPRTAELIIDLINNQSLIVKSGLQDITYKDNHYLLEFNNDDYYYQYDVIINSTGSKTHLSDLDEEDQLILNLQNRQIVQPHPMGGIQIIPETNQVISPRYGTLNNMIAIGQVTNGVNKLRNGVKMIVDQAVNSVNYLYENQSKFDHFSS</sequence>
<evidence type="ECO:0000259" key="1">
    <source>
        <dbReference type="Pfam" id="PF13454"/>
    </source>
</evidence>